<evidence type="ECO:0000259" key="11">
    <source>
        <dbReference type="PROSITE" id="PS50011"/>
    </source>
</evidence>
<evidence type="ECO:0000256" key="8">
    <source>
        <dbReference type="ARBA" id="ARBA00023136"/>
    </source>
</evidence>
<accession>A0AAW6TWH6</accession>
<dbReference type="Pfam" id="PF05154">
    <property type="entry name" value="TM2"/>
    <property type="match status" value="1"/>
</dbReference>
<evidence type="ECO:0000256" key="2">
    <source>
        <dbReference type="ARBA" id="ARBA00022679"/>
    </source>
</evidence>
<dbReference type="InterPro" id="IPR000719">
    <property type="entry name" value="Prot_kinase_dom"/>
</dbReference>
<keyword evidence="8 10" id="KW-0472">Membrane</keyword>
<evidence type="ECO:0000256" key="6">
    <source>
        <dbReference type="ARBA" id="ARBA00022840"/>
    </source>
</evidence>
<feature type="domain" description="Protein kinase" evidence="11">
    <location>
        <begin position="16"/>
        <end position="260"/>
    </location>
</feature>
<evidence type="ECO:0000256" key="4">
    <source>
        <dbReference type="ARBA" id="ARBA00022741"/>
    </source>
</evidence>
<feature type="transmembrane region" description="Helical" evidence="10">
    <location>
        <begin position="633"/>
        <end position="657"/>
    </location>
</feature>
<dbReference type="Pfam" id="PF00069">
    <property type="entry name" value="Pkinase"/>
    <property type="match status" value="1"/>
</dbReference>
<dbReference type="PROSITE" id="PS00108">
    <property type="entry name" value="PROTEIN_KINASE_ST"/>
    <property type="match status" value="1"/>
</dbReference>
<dbReference type="EMBL" id="JASCXX010000001">
    <property type="protein sequence ID" value="MDI6447448.1"/>
    <property type="molecule type" value="Genomic_DNA"/>
</dbReference>
<dbReference type="InterPro" id="IPR011009">
    <property type="entry name" value="Kinase-like_dom_sf"/>
</dbReference>
<dbReference type="InterPro" id="IPR007829">
    <property type="entry name" value="TM2"/>
</dbReference>
<comment type="caution">
    <text evidence="12">The sequence shown here is derived from an EMBL/GenBank/DDBJ whole genome shotgun (WGS) entry which is preliminary data.</text>
</comment>
<dbReference type="GO" id="GO:0016020">
    <property type="term" value="C:membrane"/>
    <property type="evidence" value="ECO:0007669"/>
    <property type="project" value="UniProtKB-SubCell"/>
</dbReference>
<feature type="transmembrane region" description="Helical" evidence="10">
    <location>
        <begin position="1000"/>
        <end position="1018"/>
    </location>
</feature>
<evidence type="ECO:0000256" key="10">
    <source>
        <dbReference type="SAM" id="Phobius"/>
    </source>
</evidence>
<dbReference type="RefSeq" id="WP_349242858.1">
    <property type="nucleotide sequence ID" value="NZ_JASCXX010000001.1"/>
</dbReference>
<feature type="transmembrane region" description="Helical" evidence="10">
    <location>
        <begin position="913"/>
        <end position="933"/>
    </location>
</feature>
<proteinExistence type="predicted"/>
<evidence type="ECO:0000256" key="9">
    <source>
        <dbReference type="SAM" id="MobiDB-lite"/>
    </source>
</evidence>
<feature type="transmembrane region" description="Helical" evidence="10">
    <location>
        <begin position="599"/>
        <end position="621"/>
    </location>
</feature>
<dbReference type="AlphaFoldDB" id="A0AAW6TWH6"/>
<evidence type="ECO:0000256" key="1">
    <source>
        <dbReference type="ARBA" id="ARBA00004141"/>
    </source>
</evidence>
<feature type="transmembrane region" description="Helical" evidence="10">
    <location>
        <begin position="420"/>
        <end position="442"/>
    </location>
</feature>
<feature type="transmembrane region" description="Helical" evidence="10">
    <location>
        <begin position="723"/>
        <end position="747"/>
    </location>
</feature>
<dbReference type="SMART" id="SM00220">
    <property type="entry name" value="S_TKc"/>
    <property type="match status" value="1"/>
</dbReference>
<keyword evidence="2" id="KW-0808">Transferase</keyword>
<sequence>MDAYQYKHGDRPLEGYTIQRAAGRGGFGEVYYAVSDSGRQVALKVIQSHEQIELRGISQCMNLKSPHLVTVFDVKYNDHGRPFVIMEYVSGPALSDLLKESPGGLGTQKAAFFLREIAKGLSYLHECGIVHRDLKPSNIFYENGYVKIGDYGLTKAISASHHVSHTITVGTVHYMAPEIGAGRYDRSVDIYALGVLLYEMLTGQLPFLGSSPAEILMKHMTAAPQLEHIEEPFRRVIRKALAKDPDERYQTVQQMVEDVFGAEHVRNSVSQFSPEELSVVAEHIAHKMGGARAARAEPQEPKDFSKEIGKKAELIAKKVEAFSGQMAEKFKVAKERAQQSGSRPVAVADPMGPGQRRTLALMTMVAIAIGAGIFTGHGFGPAVMVFVMIGLASKIVLYSRRQWWSGLDADSRWLGKAATCLGAAFASIMAATLVAGIFGGMGGHGGVSFRGFPFLGWLPFVGGLRFGGAMAMALPMLLVDWWGLSDPQRKARVALGPALWAGFLGYVGGNMFGMPPVVVACALAGTALVVQTLSPCGQPLAEVFGAQAAKNAERQAGSGICARPVPAYARPLWMFGWLACIGLGLFLCILAGTSLRGNAFGFAVAFGVDAFILSVLCFVMMFRGTFTGWYRYLVRPVLLTLCVQTVVTASILLGNLSLHGPQVAMMIFFIVFPNGLFLVFLLAPPSAFGVRDVATSDTAGGPLRHRSCARLTRSGAVSPAKRFWALIFALAPLVPLPPLCGLQRFYVGKIGTGVLWLFTGGLFGVGQLVDIIMILAGSFEDKNGLSVVNWHGPDPAKADVPGRVAVAPAVAAASPASGSGPAPAPKPDAGAASPAREPSSSPSYASTGTIVYEPWHPFSGLICALGHILLLAAILVGLAIGLHLPAVVAAGWPDPMLAQKLEGVFGYAEWPRMVEQGGGLLIVALLFLAAVLIMIGRRKNGAAHLIRALLGLGGFFWAISLFRSEVVSSSEARNIADLIGQNQVGPGLERLFSALGQEEAIFAGVIALVSILMLAWPPRRQTPIFAPMPNQGVVL</sequence>
<dbReference type="PROSITE" id="PS50011">
    <property type="entry name" value="PROTEIN_KINASE_DOM"/>
    <property type="match status" value="1"/>
</dbReference>
<comment type="subcellular location">
    <subcellularLocation>
        <location evidence="1">Membrane</location>
        <topology evidence="1">Multi-pass membrane protein</topology>
    </subcellularLocation>
</comment>
<keyword evidence="4" id="KW-0547">Nucleotide-binding</keyword>
<keyword evidence="13" id="KW-1185">Reference proteome</keyword>
<evidence type="ECO:0000256" key="7">
    <source>
        <dbReference type="ARBA" id="ARBA00022989"/>
    </source>
</evidence>
<keyword evidence="3 10" id="KW-0812">Transmembrane</keyword>
<evidence type="ECO:0000256" key="3">
    <source>
        <dbReference type="ARBA" id="ARBA00022692"/>
    </source>
</evidence>
<keyword evidence="5 12" id="KW-0418">Kinase</keyword>
<dbReference type="GO" id="GO:0004674">
    <property type="term" value="F:protein serine/threonine kinase activity"/>
    <property type="evidence" value="ECO:0007669"/>
    <property type="project" value="TreeGrafter"/>
</dbReference>
<dbReference type="InterPro" id="IPR008271">
    <property type="entry name" value="Ser/Thr_kinase_AS"/>
</dbReference>
<feature type="region of interest" description="Disordered" evidence="9">
    <location>
        <begin position="813"/>
        <end position="841"/>
    </location>
</feature>
<dbReference type="GO" id="GO:0005524">
    <property type="term" value="F:ATP binding"/>
    <property type="evidence" value="ECO:0007669"/>
    <property type="project" value="UniProtKB-KW"/>
</dbReference>
<feature type="transmembrane region" description="Helical" evidence="10">
    <location>
        <begin position="868"/>
        <end position="893"/>
    </location>
</feature>
<feature type="transmembrane region" description="Helical" evidence="10">
    <location>
        <begin position="945"/>
        <end position="962"/>
    </location>
</feature>
<dbReference type="Gene3D" id="1.10.510.10">
    <property type="entry name" value="Transferase(Phosphotransferase) domain 1"/>
    <property type="match status" value="1"/>
</dbReference>
<evidence type="ECO:0000256" key="5">
    <source>
        <dbReference type="ARBA" id="ARBA00022777"/>
    </source>
</evidence>
<evidence type="ECO:0000313" key="12">
    <source>
        <dbReference type="EMBL" id="MDI6447448.1"/>
    </source>
</evidence>
<feature type="transmembrane region" description="Helical" evidence="10">
    <location>
        <begin position="572"/>
        <end position="593"/>
    </location>
</feature>
<dbReference type="SUPFAM" id="SSF56112">
    <property type="entry name" value="Protein kinase-like (PK-like)"/>
    <property type="match status" value="1"/>
</dbReference>
<protein>
    <submittedName>
        <fullName evidence="12">Protein kinase</fullName>
    </submittedName>
</protein>
<feature type="transmembrane region" description="Helical" evidence="10">
    <location>
        <begin position="454"/>
        <end position="479"/>
    </location>
</feature>
<keyword evidence="7 10" id="KW-1133">Transmembrane helix</keyword>
<keyword evidence="6" id="KW-0067">ATP-binding</keyword>
<dbReference type="CDD" id="cd14014">
    <property type="entry name" value="STKc_PknB_like"/>
    <property type="match status" value="1"/>
</dbReference>
<dbReference type="Proteomes" id="UP001431776">
    <property type="component" value="Unassembled WGS sequence"/>
</dbReference>
<feature type="transmembrane region" description="Helical" evidence="10">
    <location>
        <begin position="663"/>
        <end position="683"/>
    </location>
</feature>
<feature type="transmembrane region" description="Helical" evidence="10">
    <location>
        <begin position="753"/>
        <end position="776"/>
    </location>
</feature>
<evidence type="ECO:0000313" key="13">
    <source>
        <dbReference type="Proteomes" id="UP001431776"/>
    </source>
</evidence>
<name>A0AAW6TWH6_9BACT</name>
<gene>
    <name evidence="12" type="ORF">QJ522_00205</name>
</gene>
<dbReference type="PANTHER" id="PTHR43289">
    <property type="entry name" value="MITOGEN-ACTIVATED PROTEIN KINASE KINASE KINASE 20-RELATED"/>
    <property type="match status" value="1"/>
</dbReference>
<reference evidence="12" key="1">
    <citation type="submission" date="2023-05" db="EMBL/GenBank/DDBJ databases">
        <title>Anaerotaeda fermentans gen. nov., sp. nov., a novel anaerobic planctomycete of the new family within the order Sedimentisphaerales isolated from Taman Peninsula, Russia.</title>
        <authorList>
            <person name="Khomyakova M.A."/>
            <person name="Merkel A.Y."/>
            <person name="Slobodkin A.I."/>
        </authorList>
    </citation>
    <scope>NUCLEOTIDE SEQUENCE</scope>
    <source>
        <strain evidence="12">M17dextr</strain>
    </source>
</reference>
<organism evidence="12 13">
    <name type="scientific">Anaerobaca lacustris</name>
    <dbReference type="NCBI Taxonomy" id="3044600"/>
    <lineage>
        <taxon>Bacteria</taxon>
        <taxon>Pseudomonadati</taxon>
        <taxon>Planctomycetota</taxon>
        <taxon>Phycisphaerae</taxon>
        <taxon>Sedimentisphaerales</taxon>
        <taxon>Anaerobacaceae</taxon>
        <taxon>Anaerobaca</taxon>
    </lineage>
</organism>
<dbReference type="PANTHER" id="PTHR43289:SF6">
    <property type="entry name" value="SERINE_THREONINE-PROTEIN KINASE NEKL-3"/>
    <property type="match status" value="1"/>
</dbReference>